<protein>
    <submittedName>
        <fullName evidence="3">MBL fold metallo-hydrolase</fullName>
    </submittedName>
</protein>
<evidence type="ECO:0000259" key="2">
    <source>
        <dbReference type="SMART" id="SM00849"/>
    </source>
</evidence>
<dbReference type="InterPro" id="IPR051682">
    <property type="entry name" value="Mito_Persulfide_Diox"/>
</dbReference>
<feature type="domain" description="Metallo-beta-lactamase" evidence="2">
    <location>
        <begin position="12"/>
        <end position="169"/>
    </location>
</feature>
<dbReference type="InterPro" id="IPR001279">
    <property type="entry name" value="Metallo-B-lactamas"/>
</dbReference>
<comment type="caution">
    <text evidence="3">The sequence shown here is derived from an EMBL/GenBank/DDBJ whole genome shotgun (WGS) entry which is preliminary data.</text>
</comment>
<evidence type="ECO:0000256" key="1">
    <source>
        <dbReference type="ARBA" id="ARBA00022723"/>
    </source>
</evidence>
<dbReference type="SMART" id="SM00849">
    <property type="entry name" value="Lactamase_B"/>
    <property type="match status" value="1"/>
</dbReference>
<dbReference type="EMBL" id="JADJMS010000006">
    <property type="protein sequence ID" value="MBK7414100.1"/>
    <property type="molecule type" value="Genomic_DNA"/>
</dbReference>
<organism evidence="3 4">
    <name type="scientific">Candidatus Dechloromonas phosphorivorans</name>
    <dbReference type="NCBI Taxonomy" id="2899244"/>
    <lineage>
        <taxon>Bacteria</taxon>
        <taxon>Pseudomonadati</taxon>
        <taxon>Pseudomonadota</taxon>
        <taxon>Betaproteobacteria</taxon>
        <taxon>Rhodocyclales</taxon>
        <taxon>Azonexaceae</taxon>
        <taxon>Dechloromonas</taxon>
    </lineage>
</organism>
<name>A0A935JW27_9RHOO</name>
<dbReference type="Gene3D" id="3.60.15.10">
    <property type="entry name" value="Ribonuclease Z/Hydroxyacylglutathione hydrolase-like"/>
    <property type="match status" value="1"/>
</dbReference>
<dbReference type="PANTHER" id="PTHR43084">
    <property type="entry name" value="PERSULFIDE DIOXYGENASE ETHE1"/>
    <property type="match status" value="1"/>
</dbReference>
<reference evidence="3 4" key="1">
    <citation type="submission" date="2020-10" db="EMBL/GenBank/DDBJ databases">
        <title>Connecting structure to function with the recovery of over 1000 high-quality activated sludge metagenome-assembled genomes encoding full-length rRNA genes using long-read sequencing.</title>
        <authorList>
            <person name="Singleton C.M."/>
            <person name="Petriglieri F."/>
            <person name="Kristensen J.M."/>
            <person name="Kirkegaard R.H."/>
            <person name="Michaelsen T.Y."/>
            <person name="Andersen M.H."/>
            <person name="Karst S.M."/>
            <person name="Dueholm M.S."/>
            <person name="Nielsen P.H."/>
            <person name="Albertsen M."/>
        </authorList>
    </citation>
    <scope>NUCLEOTIDE SEQUENCE [LARGE SCALE GENOMIC DNA]</scope>
    <source>
        <strain evidence="3">EsbW_18-Q3-R4-48_BATAC.463</strain>
    </source>
</reference>
<dbReference type="InterPro" id="IPR044528">
    <property type="entry name" value="POD-like_MBL-fold"/>
</dbReference>
<dbReference type="SUPFAM" id="SSF56281">
    <property type="entry name" value="Metallo-hydrolase/oxidoreductase"/>
    <property type="match status" value="1"/>
</dbReference>
<dbReference type="GO" id="GO:0050313">
    <property type="term" value="F:sulfur dioxygenase activity"/>
    <property type="evidence" value="ECO:0007669"/>
    <property type="project" value="InterPro"/>
</dbReference>
<dbReference type="GO" id="GO:0070813">
    <property type="term" value="P:hydrogen sulfide metabolic process"/>
    <property type="evidence" value="ECO:0007669"/>
    <property type="project" value="TreeGrafter"/>
</dbReference>
<dbReference type="AlphaFoldDB" id="A0A935JW27"/>
<accession>A0A935JW27</accession>
<dbReference type="Pfam" id="PF00753">
    <property type="entry name" value="Lactamase_B"/>
    <property type="match status" value="1"/>
</dbReference>
<dbReference type="Proteomes" id="UP000739411">
    <property type="component" value="Unassembled WGS sequence"/>
</dbReference>
<dbReference type="InterPro" id="IPR036866">
    <property type="entry name" value="RibonucZ/Hydroxyglut_hydro"/>
</dbReference>
<dbReference type="GO" id="GO:0046872">
    <property type="term" value="F:metal ion binding"/>
    <property type="evidence" value="ECO:0007669"/>
    <property type="project" value="UniProtKB-KW"/>
</dbReference>
<proteinExistence type="predicted"/>
<evidence type="ECO:0000313" key="3">
    <source>
        <dbReference type="EMBL" id="MBK7414100.1"/>
    </source>
</evidence>
<dbReference type="GO" id="GO:0006749">
    <property type="term" value="P:glutathione metabolic process"/>
    <property type="evidence" value="ECO:0007669"/>
    <property type="project" value="InterPro"/>
</dbReference>
<sequence>MHIRQFLDRPTAALSYLLACPDSRRAVMIDPVQDNLALYLGVLDEMKWELDCVLETHLHVDHISAAGKLRLATGAHIASPDKQVTNADRLLHEGDLIIVGKLQINVIATPGHTPNCVTYHCDDRLFTGDCLLIGDCGNLCGAGADAGRLYDSITRKLLRFPDETLLYPWP</sequence>
<keyword evidence="1" id="KW-0479">Metal-binding</keyword>
<dbReference type="PANTHER" id="PTHR43084:SF1">
    <property type="entry name" value="PERSULFIDE DIOXYGENASE ETHE1, MITOCHONDRIAL"/>
    <property type="match status" value="1"/>
</dbReference>
<evidence type="ECO:0000313" key="4">
    <source>
        <dbReference type="Proteomes" id="UP000739411"/>
    </source>
</evidence>
<gene>
    <name evidence="3" type="ORF">IPJ38_02245</name>
</gene>
<dbReference type="CDD" id="cd07724">
    <property type="entry name" value="POD-like_MBL-fold"/>
    <property type="match status" value="1"/>
</dbReference>